<organism evidence="2 3">
    <name type="scientific">Schizopora paradoxa</name>
    <dbReference type="NCBI Taxonomy" id="27342"/>
    <lineage>
        <taxon>Eukaryota</taxon>
        <taxon>Fungi</taxon>
        <taxon>Dikarya</taxon>
        <taxon>Basidiomycota</taxon>
        <taxon>Agaricomycotina</taxon>
        <taxon>Agaricomycetes</taxon>
        <taxon>Hymenochaetales</taxon>
        <taxon>Schizoporaceae</taxon>
        <taxon>Schizopora</taxon>
    </lineage>
</organism>
<gene>
    <name evidence="2" type="ORF">SCHPADRAFT_525187</name>
</gene>
<evidence type="ECO:0000313" key="3">
    <source>
        <dbReference type="Proteomes" id="UP000053477"/>
    </source>
</evidence>
<feature type="compositionally biased region" description="Polar residues" evidence="1">
    <location>
        <begin position="752"/>
        <end position="761"/>
    </location>
</feature>
<feature type="region of interest" description="Disordered" evidence="1">
    <location>
        <begin position="367"/>
        <end position="390"/>
    </location>
</feature>
<dbReference type="InParanoid" id="A0A0H2RLL4"/>
<evidence type="ECO:0000313" key="2">
    <source>
        <dbReference type="EMBL" id="KLO10348.1"/>
    </source>
</evidence>
<accession>A0A0H2RLL4</accession>
<name>A0A0H2RLL4_9AGAM</name>
<dbReference type="EMBL" id="KQ086029">
    <property type="protein sequence ID" value="KLO10348.1"/>
    <property type="molecule type" value="Genomic_DNA"/>
</dbReference>
<feature type="region of interest" description="Disordered" evidence="1">
    <location>
        <begin position="548"/>
        <end position="586"/>
    </location>
</feature>
<proteinExistence type="predicted"/>
<sequence>MGPQPSKLLHRAQATLLWPPMTGLWVCGQLLSKSYKQLKQLYSALSNASRLTKLQRNSQRTITMPHTSEVSSANGVLSIDPKTLVEGQVHYEVKDGVLLLTRVSDTGCGTHTRFIHGVPGIPTPASSGNAPRATNVQVEQVQAPRTSNPDHRRYRESKGNGVSLPDTSPNRPPPSSSTNDEDTEMAQAPATPRARRTANGGPTTPGGRPLMRSPPVVLDSPSLGERAEAWIAQNINGNDFASHHPLRLKARTGGPSADGTWDNVLESLPLTKTRVERRRKMEYDIVDREFRNLEIEHDLTWNTMEHDVRAMEGVESDDSDFDESEYASSAYGEEAMVYGASEQMVEDQLRTQSQSQADSDMEDLYVDTDSEHHSSAGGTPHASFTSNNSSSTSIFRDQYGTFYQSFNPLPAPISEDVEAEGDNHSEVQRAIAAQGEDFYKLSTSDLSTASSESEYRFRGFQSRTCASTSGSARSSRSPANLMRYVTPDNAGLTGAREVPPAPTRVRIRNPTPFDQQTTSLESSMFEPTPGLTPRQAEKYLPQQELVGVRDASGGPDRRKKAVRWRDPTPLPSREVTPAAGPSTAPLMSPRAVIHEEKRKELQRKLYGSRAPELRKRKVLLRPAAEVLAESEASTYIDTDANNTPNASGVNIRTTPTYLSEVPVAGSSGVGRADSLKENVKPLSSLSPGRVPLQTIHHQSFSAEAPVLTPVNVVPISIRDASPKTPGPRTRGRVSDVATSPMLTRSRAKAAGQVQTTTTPRSSGKGKGRA</sequence>
<feature type="compositionally biased region" description="Basic and acidic residues" evidence="1">
    <location>
        <begin position="148"/>
        <end position="158"/>
    </location>
</feature>
<dbReference type="AlphaFoldDB" id="A0A0H2RLL4"/>
<protein>
    <submittedName>
        <fullName evidence="2">Uncharacterized protein</fullName>
    </submittedName>
</protein>
<dbReference type="Proteomes" id="UP000053477">
    <property type="component" value="Unassembled WGS sequence"/>
</dbReference>
<feature type="region of interest" description="Disordered" evidence="1">
    <location>
        <begin position="717"/>
        <end position="769"/>
    </location>
</feature>
<feature type="region of interest" description="Disordered" evidence="1">
    <location>
        <begin position="490"/>
        <end position="517"/>
    </location>
</feature>
<evidence type="ECO:0000256" key="1">
    <source>
        <dbReference type="SAM" id="MobiDB-lite"/>
    </source>
</evidence>
<feature type="compositionally biased region" description="Polar residues" evidence="1">
    <location>
        <begin position="124"/>
        <end position="147"/>
    </location>
</feature>
<reference evidence="2 3" key="1">
    <citation type="submission" date="2015-04" db="EMBL/GenBank/DDBJ databases">
        <title>Complete genome sequence of Schizopora paradoxa KUC8140, a cosmopolitan wood degrader in East Asia.</title>
        <authorList>
            <consortium name="DOE Joint Genome Institute"/>
            <person name="Min B."/>
            <person name="Park H."/>
            <person name="Jang Y."/>
            <person name="Kim J.-J."/>
            <person name="Kim K.H."/>
            <person name="Pangilinan J."/>
            <person name="Lipzen A."/>
            <person name="Riley R."/>
            <person name="Grigoriev I.V."/>
            <person name="Spatafora J.W."/>
            <person name="Choi I.-G."/>
        </authorList>
    </citation>
    <scope>NUCLEOTIDE SEQUENCE [LARGE SCALE GENOMIC DNA]</scope>
    <source>
        <strain evidence="2 3">KUC8140</strain>
    </source>
</reference>
<keyword evidence="3" id="KW-1185">Reference proteome</keyword>
<feature type="region of interest" description="Disordered" evidence="1">
    <location>
        <begin position="114"/>
        <end position="219"/>
    </location>
</feature>